<accession>M4CV93</accession>
<dbReference type="PRINTS" id="PR00019">
    <property type="entry name" value="LEURICHRPT"/>
</dbReference>
<dbReference type="InterPro" id="IPR032675">
    <property type="entry name" value="LRR_dom_sf"/>
</dbReference>
<dbReference type="Pfam" id="PF23598">
    <property type="entry name" value="LRR_14"/>
    <property type="match status" value="1"/>
</dbReference>
<evidence type="ECO:0000313" key="15">
    <source>
        <dbReference type="Proteomes" id="UP000011750"/>
    </source>
</evidence>
<sequence>MFSPTKEKVFMGQNLIWVMILLGQIHGYKSCIQKERMALLEIKKHMIAVAKEGESNFVFPTWTNDTKSDCCRWEEVKCNRSSGRVTVISFGLMYMKESSLLNLSLLHPFEDVRILDLGWNRFSGLFDAVEELRDLTNLEVLDMSWNRFNDSIPVQGICKLKNLQELDLTGNKLVGHFPLCLTNLTRLRVLDLSSNQLTGSIPSSLSNLESLEYLSLLDNNFEGFFSFGSLTKLSMLRVFKIQLVPSVIPSWIGEFQHLSMLLLSNNLLEGEIPISLFNLSYLGLLDLSANMLSGDIPPHVNSERRVVLLLHDNNFSKGIPDTLLLNVSILDMRNNRLSGNIPEFINTQNISILLLRGNNFTGRIPHQLCGLSNIHLLDLANNGFSGSIPSCLSNISFGSGKEDTSNDFDFVYGIFNGLTTISPSLGHRGNDVGAYFRSLVVLEQFSMDYLASFLTKIEFPTKHRYDSYMGGNLLELCGLDLSQNKLSGEIPVEIGGDLLKLHALNLSHNYLSGEIPRSFSGLKTVESLDLSFNRLHGEIPPQLSELSSLGVFKVSYNNLSGVIPQGGHLSTFDANSYLGNPFLCGKPTNKSCNSNNIQEPDDEVEDDEYTIDMVSFYWSLAAAYVTILLGVIASLSFDSPWSRAWFNLVDAFLRKVRYLFW</sequence>
<dbReference type="HOGENOM" id="CLU_000288_18_3_1"/>
<evidence type="ECO:0000259" key="13">
    <source>
        <dbReference type="Pfam" id="PF23598"/>
    </source>
</evidence>
<organism evidence="14 15">
    <name type="scientific">Brassica campestris</name>
    <name type="common">Field mustard</name>
    <dbReference type="NCBI Taxonomy" id="3711"/>
    <lineage>
        <taxon>Eukaryota</taxon>
        <taxon>Viridiplantae</taxon>
        <taxon>Streptophyta</taxon>
        <taxon>Embryophyta</taxon>
        <taxon>Tracheophyta</taxon>
        <taxon>Spermatophyta</taxon>
        <taxon>Magnoliopsida</taxon>
        <taxon>eudicotyledons</taxon>
        <taxon>Gunneridae</taxon>
        <taxon>Pentapetalae</taxon>
        <taxon>rosids</taxon>
        <taxon>malvids</taxon>
        <taxon>Brassicales</taxon>
        <taxon>Brassicaceae</taxon>
        <taxon>Brassiceae</taxon>
        <taxon>Brassica</taxon>
    </lineage>
</organism>
<evidence type="ECO:0000256" key="3">
    <source>
        <dbReference type="ARBA" id="ARBA00022614"/>
    </source>
</evidence>
<dbReference type="FunFam" id="3.80.10.10:FF:000041">
    <property type="entry name" value="LRR receptor-like serine/threonine-protein kinase ERECTA"/>
    <property type="match status" value="1"/>
</dbReference>
<feature type="domain" description="Disease resistance R13L4/SHOC-2-like LRR" evidence="13">
    <location>
        <begin position="102"/>
        <end position="243"/>
    </location>
</feature>
<dbReference type="FunFam" id="3.80.10.10:FF:000111">
    <property type="entry name" value="LRR receptor-like serine/threonine-protein kinase ERECTA"/>
    <property type="match status" value="1"/>
</dbReference>
<dbReference type="InParanoid" id="M4CV93"/>
<evidence type="ECO:0000256" key="7">
    <source>
        <dbReference type="ARBA" id="ARBA00022989"/>
    </source>
</evidence>
<dbReference type="InterPro" id="IPR003591">
    <property type="entry name" value="Leu-rich_rpt_typical-subtyp"/>
</dbReference>
<evidence type="ECO:0000256" key="6">
    <source>
        <dbReference type="ARBA" id="ARBA00022737"/>
    </source>
</evidence>
<dbReference type="SMART" id="SM00369">
    <property type="entry name" value="LRR_TYP"/>
    <property type="match status" value="7"/>
</dbReference>
<dbReference type="Pfam" id="PF00560">
    <property type="entry name" value="LRR_1"/>
    <property type="match status" value="3"/>
</dbReference>
<reference evidence="14 15" key="2">
    <citation type="journal article" date="2018" name="Hortic Res">
        <title>Improved Brassica rapa reference genome by single-molecule sequencing and chromosome conformation capture technologies.</title>
        <authorList>
            <person name="Zhang L."/>
            <person name="Cai X."/>
            <person name="Wu J."/>
            <person name="Liu M."/>
            <person name="Grob S."/>
            <person name="Cheng F."/>
            <person name="Liang J."/>
            <person name="Cai C."/>
            <person name="Liu Z."/>
            <person name="Liu B."/>
            <person name="Wang F."/>
            <person name="Li S."/>
            <person name="Liu F."/>
            <person name="Li X."/>
            <person name="Cheng L."/>
            <person name="Yang W."/>
            <person name="Li M.H."/>
            <person name="Grossniklaus U."/>
            <person name="Zheng H."/>
            <person name="Wang X."/>
        </authorList>
    </citation>
    <scope>NUCLEOTIDE SEQUENCE [LARGE SCALE GENOMIC DNA]</scope>
    <source>
        <strain evidence="14 15">cv. Chiifu-401-42</strain>
    </source>
</reference>
<keyword evidence="4 11" id="KW-0812">Transmembrane</keyword>
<keyword evidence="9" id="KW-0675">Receptor</keyword>
<evidence type="ECO:0000313" key="14">
    <source>
        <dbReference type="EnsemblPlants" id="Bra008140.1-P"/>
    </source>
</evidence>
<evidence type="ECO:0000256" key="2">
    <source>
        <dbReference type="ARBA" id="ARBA00009592"/>
    </source>
</evidence>
<keyword evidence="5" id="KW-0732">Signal</keyword>
<reference evidence="14" key="3">
    <citation type="submission" date="2023-03" db="UniProtKB">
        <authorList>
            <consortium name="EnsemblPlants"/>
        </authorList>
    </citation>
    <scope>IDENTIFICATION</scope>
    <source>
        <strain evidence="14">cv. Chiifu-401-42</strain>
    </source>
</reference>
<keyword evidence="3" id="KW-0433">Leucine-rich repeat</keyword>
<keyword evidence="15" id="KW-1185">Reference proteome</keyword>
<keyword evidence="7 11" id="KW-1133">Transmembrane helix</keyword>
<evidence type="ECO:0000256" key="8">
    <source>
        <dbReference type="ARBA" id="ARBA00023136"/>
    </source>
</evidence>
<dbReference type="Proteomes" id="UP000011750">
    <property type="component" value="Chromosome A02"/>
</dbReference>
<dbReference type="PANTHER" id="PTHR48062:SF74">
    <property type="entry name" value="LEUCINE-RICH REPEAT-CONTAINING N-TERMINAL PLANT-TYPE DOMAIN-CONTAINING PROTEIN"/>
    <property type="match status" value="1"/>
</dbReference>
<evidence type="ECO:0000256" key="4">
    <source>
        <dbReference type="ARBA" id="ARBA00022692"/>
    </source>
</evidence>
<dbReference type="InterPro" id="IPR013210">
    <property type="entry name" value="LRR_N_plant-typ"/>
</dbReference>
<dbReference type="InterPro" id="IPR001611">
    <property type="entry name" value="Leu-rich_rpt"/>
</dbReference>
<dbReference type="Gramene" id="Bra008140.1">
    <property type="protein sequence ID" value="Bra008140.1-P"/>
    <property type="gene ID" value="Bra008140"/>
</dbReference>
<dbReference type="OMA" id="PIRGICE"/>
<keyword evidence="6" id="KW-0677">Repeat</keyword>
<dbReference type="SUPFAM" id="SSF52058">
    <property type="entry name" value="L domain-like"/>
    <property type="match status" value="2"/>
</dbReference>
<dbReference type="Pfam" id="PF08263">
    <property type="entry name" value="LRRNT_2"/>
    <property type="match status" value="1"/>
</dbReference>
<evidence type="ECO:0000256" key="9">
    <source>
        <dbReference type="ARBA" id="ARBA00023170"/>
    </source>
</evidence>
<dbReference type="InterPro" id="IPR055414">
    <property type="entry name" value="LRR_R13L4/SHOC2-like"/>
</dbReference>
<dbReference type="SMART" id="SM00365">
    <property type="entry name" value="LRR_SD22"/>
    <property type="match status" value="6"/>
</dbReference>
<dbReference type="eggNOG" id="KOG0619">
    <property type="taxonomic scope" value="Eukaryota"/>
</dbReference>
<feature type="domain" description="Leucine-rich repeat-containing N-terminal plant-type" evidence="12">
    <location>
        <begin position="34"/>
        <end position="79"/>
    </location>
</feature>
<dbReference type="AlphaFoldDB" id="M4CV93"/>
<keyword evidence="8 11" id="KW-0472">Membrane</keyword>
<reference evidence="14 15" key="1">
    <citation type="journal article" date="2011" name="Nat. Genet.">
        <title>The genome of the mesopolyploid crop species Brassica rapa.</title>
        <authorList>
            <consortium name="Brassica rapa Genome Sequencing Project Consortium"/>
            <person name="Wang X."/>
            <person name="Wang H."/>
            <person name="Wang J."/>
            <person name="Sun R."/>
            <person name="Wu J."/>
            <person name="Liu S."/>
            <person name="Bai Y."/>
            <person name="Mun J.H."/>
            <person name="Bancroft I."/>
            <person name="Cheng F."/>
            <person name="Huang S."/>
            <person name="Li X."/>
            <person name="Hua W."/>
            <person name="Wang J."/>
            <person name="Wang X."/>
            <person name="Freeling M."/>
            <person name="Pires J.C."/>
            <person name="Paterson A.H."/>
            <person name="Chalhoub B."/>
            <person name="Wang B."/>
            <person name="Hayward A."/>
            <person name="Sharpe A.G."/>
            <person name="Park B.S."/>
            <person name="Weisshaar B."/>
            <person name="Liu B."/>
            <person name="Li B."/>
            <person name="Liu B."/>
            <person name="Tong C."/>
            <person name="Song C."/>
            <person name="Duran C."/>
            <person name="Peng C."/>
            <person name="Geng C."/>
            <person name="Koh C."/>
            <person name="Lin C."/>
            <person name="Edwards D."/>
            <person name="Mu D."/>
            <person name="Shen D."/>
            <person name="Soumpourou E."/>
            <person name="Li F."/>
            <person name="Fraser F."/>
            <person name="Conant G."/>
            <person name="Lassalle G."/>
            <person name="King G.J."/>
            <person name="Bonnema G."/>
            <person name="Tang H."/>
            <person name="Wang H."/>
            <person name="Belcram H."/>
            <person name="Zhou H."/>
            <person name="Hirakawa H."/>
            <person name="Abe H."/>
            <person name="Guo H."/>
            <person name="Wang H."/>
            <person name="Jin H."/>
            <person name="Parkin I.A."/>
            <person name="Batley J."/>
            <person name="Kim J.S."/>
            <person name="Just J."/>
            <person name="Li J."/>
            <person name="Xu J."/>
            <person name="Deng J."/>
            <person name="Kim J.A."/>
            <person name="Li J."/>
            <person name="Yu J."/>
            <person name="Meng J."/>
            <person name="Wang J."/>
            <person name="Min J."/>
            <person name="Poulain J."/>
            <person name="Wang J."/>
            <person name="Hatakeyama K."/>
            <person name="Wu K."/>
            <person name="Wang L."/>
            <person name="Fang L."/>
            <person name="Trick M."/>
            <person name="Links M.G."/>
            <person name="Zhao M."/>
            <person name="Jin M."/>
            <person name="Ramchiary N."/>
            <person name="Drou N."/>
            <person name="Berkman P.J."/>
            <person name="Cai Q."/>
            <person name="Huang Q."/>
            <person name="Li R."/>
            <person name="Tabata S."/>
            <person name="Cheng S."/>
            <person name="Zhang S."/>
            <person name="Zhang S."/>
            <person name="Huang S."/>
            <person name="Sato S."/>
            <person name="Sun S."/>
            <person name="Kwon S.J."/>
            <person name="Choi S.R."/>
            <person name="Lee T.H."/>
            <person name="Fan W."/>
            <person name="Zhao X."/>
            <person name="Tan X."/>
            <person name="Xu X."/>
            <person name="Wang Y."/>
            <person name="Qiu Y."/>
            <person name="Yin Y."/>
            <person name="Li Y."/>
            <person name="Du Y."/>
            <person name="Liao Y."/>
            <person name="Lim Y."/>
            <person name="Narusaka Y."/>
            <person name="Wang Y."/>
            <person name="Wang Z."/>
            <person name="Li Z."/>
            <person name="Wang Z."/>
            <person name="Xiong Z."/>
            <person name="Zhang Z."/>
        </authorList>
    </citation>
    <scope>NUCLEOTIDE SEQUENCE [LARGE SCALE GENOMIC DNA]</scope>
    <source>
        <strain evidence="14 15">cv. Chiifu-401-42</strain>
    </source>
</reference>
<evidence type="ECO:0000259" key="12">
    <source>
        <dbReference type="Pfam" id="PF08263"/>
    </source>
</evidence>
<evidence type="ECO:0000256" key="5">
    <source>
        <dbReference type="ARBA" id="ARBA00022729"/>
    </source>
</evidence>
<evidence type="ECO:0000256" key="10">
    <source>
        <dbReference type="ARBA" id="ARBA00023180"/>
    </source>
</evidence>
<dbReference type="Pfam" id="PF13855">
    <property type="entry name" value="LRR_8"/>
    <property type="match status" value="1"/>
</dbReference>
<comment type="similarity">
    <text evidence="2">Belongs to the RLP family.</text>
</comment>
<dbReference type="EnsemblPlants" id="Bra008140.1">
    <property type="protein sequence ID" value="Bra008140.1-P"/>
    <property type="gene ID" value="Bra008140"/>
</dbReference>
<dbReference type="STRING" id="51351.M4CV93"/>
<comment type="subcellular location">
    <subcellularLocation>
        <location evidence="1">Cell membrane</location>
        <topology evidence="1">Single-pass type I membrane protein</topology>
    </subcellularLocation>
</comment>
<dbReference type="PANTHER" id="PTHR48062">
    <property type="entry name" value="RECEPTOR-LIKE PROTEIN 14"/>
    <property type="match status" value="1"/>
</dbReference>
<evidence type="ECO:0000256" key="11">
    <source>
        <dbReference type="SAM" id="Phobius"/>
    </source>
</evidence>
<keyword evidence="10" id="KW-0325">Glycoprotein</keyword>
<dbReference type="GO" id="GO:0005886">
    <property type="term" value="C:plasma membrane"/>
    <property type="evidence" value="ECO:0007669"/>
    <property type="project" value="UniProtKB-SubCell"/>
</dbReference>
<feature type="transmembrane region" description="Helical" evidence="11">
    <location>
        <begin position="616"/>
        <end position="637"/>
    </location>
</feature>
<name>M4CV93_BRACM</name>
<protein>
    <submittedName>
        <fullName evidence="14">Uncharacterized protein</fullName>
    </submittedName>
</protein>
<dbReference type="InterPro" id="IPR051502">
    <property type="entry name" value="RLP_Defense_Trigger"/>
</dbReference>
<dbReference type="PROSITE" id="PS51450">
    <property type="entry name" value="LRR"/>
    <property type="match status" value="1"/>
</dbReference>
<proteinExistence type="inferred from homology"/>
<evidence type="ECO:0000256" key="1">
    <source>
        <dbReference type="ARBA" id="ARBA00004251"/>
    </source>
</evidence>
<dbReference type="Gene3D" id="3.80.10.10">
    <property type="entry name" value="Ribonuclease Inhibitor"/>
    <property type="match status" value="3"/>
</dbReference>